<dbReference type="Gene3D" id="1.20.120.1870">
    <property type="entry name" value="Fic/DOC protein, Fido domain"/>
    <property type="match status" value="1"/>
</dbReference>
<dbReference type="InterPro" id="IPR006440">
    <property type="entry name" value="Doc"/>
</dbReference>
<dbReference type="Pfam" id="PF02661">
    <property type="entry name" value="Fic"/>
    <property type="match status" value="1"/>
</dbReference>
<dbReference type="PANTHER" id="PTHR39426:SF1">
    <property type="entry name" value="HOMOLOGY TO DEATH-ON-CURING PROTEIN OF PHAGE P1"/>
    <property type="match status" value="1"/>
</dbReference>
<dbReference type="PROSITE" id="PS51459">
    <property type="entry name" value="FIDO"/>
    <property type="match status" value="1"/>
</dbReference>
<accession>A0A6J7IQM6</accession>
<dbReference type="AlphaFoldDB" id="A0A6J7IQM6"/>
<feature type="domain" description="Fido" evidence="1">
    <location>
        <begin position="1"/>
        <end position="86"/>
    </location>
</feature>
<proteinExistence type="predicted"/>
<dbReference type="PANTHER" id="PTHR39426">
    <property type="entry name" value="HOMOLOGY TO DEATH-ON-CURING PROTEIN OF PHAGE P1"/>
    <property type="match status" value="1"/>
</dbReference>
<sequence length="89" mass="9945">MRPQTTIYGEDAYPTFEEKVASLIHSLARNHALIDGNKRIAWSAGRIFCLMNGRDLNMTIDDAEKMILDIAKGVIDVADIAVLLKRSIK</sequence>
<evidence type="ECO:0000313" key="2">
    <source>
        <dbReference type="EMBL" id="CAB4932582.1"/>
    </source>
</evidence>
<organism evidence="2">
    <name type="scientific">freshwater metagenome</name>
    <dbReference type="NCBI Taxonomy" id="449393"/>
    <lineage>
        <taxon>unclassified sequences</taxon>
        <taxon>metagenomes</taxon>
        <taxon>ecological metagenomes</taxon>
    </lineage>
</organism>
<name>A0A6J7IQM6_9ZZZZ</name>
<dbReference type="InterPro" id="IPR053737">
    <property type="entry name" value="Type_II_TA_Toxin"/>
</dbReference>
<evidence type="ECO:0000259" key="1">
    <source>
        <dbReference type="PROSITE" id="PS51459"/>
    </source>
</evidence>
<dbReference type="GO" id="GO:0016301">
    <property type="term" value="F:kinase activity"/>
    <property type="evidence" value="ECO:0007669"/>
    <property type="project" value="InterPro"/>
</dbReference>
<reference evidence="2" key="1">
    <citation type="submission" date="2020-05" db="EMBL/GenBank/DDBJ databases">
        <authorList>
            <person name="Chiriac C."/>
            <person name="Salcher M."/>
            <person name="Ghai R."/>
            <person name="Kavagutti S V."/>
        </authorList>
    </citation>
    <scope>NUCLEOTIDE SEQUENCE</scope>
</reference>
<dbReference type="EMBL" id="CAFBMZ010000078">
    <property type="protein sequence ID" value="CAB4932582.1"/>
    <property type="molecule type" value="Genomic_DNA"/>
</dbReference>
<gene>
    <name evidence="2" type="ORF">UFOPK3684_01041</name>
</gene>
<dbReference type="InterPro" id="IPR003812">
    <property type="entry name" value="Fido"/>
</dbReference>
<protein>
    <submittedName>
        <fullName evidence="2">Unannotated protein</fullName>
    </submittedName>
</protein>
<dbReference type="NCBIfam" id="TIGR01550">
    <property type="entry name" value="DOC_P1"/>
    <property type="match status" value="1"/>
</dbReference>